<evidence type="ECO:0000313" key="1">
    <source>
        <dbReference type="EMBL" id="KAF6753694.1"/>
    </source>
</evidence>
<sequence>MDPEETEIQTSTSLSGPWPVYIVNSFNYALQPSLSHDPSALAGPYIRLLYYLFGLSGPFQISLRFPPPFGGASTNPSPLMCIVTVNEIYPVFFLHLHPFSASFTLESARHAADAHMRDTFRDLRHNVIYPRLPAICAFGTKLAFYEYTFESNALYPPAISEDPVILNDVAPVERWRCDLLQEAGVARVRQIVKDIKEMEQERISSN</sequence>
<proteinExistence type="predicted"/>
<dbReference type="Proteomes" id="UP000521943">
    <property type="component" value="Unassembled WGS sequence"/>
</dbReference>
<accession>A0A8H6M5E5</accession>
<dbReference type="EMBL" id="JACGCI010000038">
    <property type="protein sequence ID" value="KAF6753694.1"/>
    <property type="molecule type" value="Genomic_DNA"/>
</dbReference>
<evidence type="ECO:0000313" key="2">
    <source>
        <dbReference type="Proteomes" id="UP000521943"/>
    </source>
</evidence>
<protein>
    <submittedName>
        <fullName evidence="1">Uncharacterized protein</fullName>
    </submittedName>
</protein>
<dbReference type="AlphaFoldDB" id="A0A8H6M5E5"/>
<organism evidence="1 2">
    <name type="scientific">Ephemerocybe angulata</name>
    <dbReference type="NCBI Taxonomy" id="980116"/>
    <lineage>
        <taxon>Eukaryota</taxon>
        <taxon>Fungi</taxon>
        <taxon>Dikarya</taxon>
        <taxon>Basidiomycota</taxon>
        <taxon>Agaricomycotina</taxon>
        <taxon>Agaricomycetes</taxon>
        <taxon>Agaricomycetidae</taxon>
        <taxon>Agaricales</taxon>
        <taxon>Agaricineae</taxon>
        <taxon>Psathyrellaceae</taxon>
        <taxon>Ephemerocybe</taxon>
    </lineage>
</organism>
<name>A0A8H6M5E5_9AGAR</name>
<comment type="caution">
    <text evidence="1">The sequence shown here is derived from an EMBL/GenBank/DDBJ whole genome shotgun (WGS) entry which is preliminary data.</text>
</comment>
<keyword evidence="2" id="KW-1185">Reference proteome</keyword>
<dbReference type="OrthoDB" id="3254408at2759"/>
<gene>
    <name evidence="1" type="ORF">DFP72DRAFT_901235</name>
</gene>
<reference evidence="1 2" key="1">
    <citation type="submission" date="2020-07" db="EMBL/GenBank/DDBJ databases">
        <title>Comparative genomics of pyrophilous fungi reveals a link between fire events and developmental genes.</title>
        <authorList>
            <consortium name="DOE Joint Genome Institute"/>
            <person name="Steindorff A.S."/>
            <person name="Carver A."/>
            <person name="Calhoun S."/>
            <person name="Stillman K."/>
            <person name="Liu H."/>
            <person name="Lipzen A."/>
            <person name="Pangilinan J."/>
            <person name="Labutti K."/>
            <person name="Bruns T.D."/>
            <person name="Grigoriev I.V."/>
        </authorList>
    </citation>
    <scope>NUCLEOTIDE SEQUENCE [LARGE SCALE GENOMIC DNA]</scope>
    <source>
        <strain evidence="1 2">CBS 144469</strain>
    </source>
</reference>